<gene>
    <name evidence="1" type="ORF">F4827_002233</name>
</gene>
<accession>A0A7W9TWG0</accession>
<evidence type="ECO:0000313" key="2">
    <source>
        <dbReference type="Proteomes" id="UP000571554"/>
    </source>
</evidence>
<dbReference type="AlphaFoldDB" id="A0A7W9TWG0"/>
<comment type="caution">
    <text evidence="1">The sequence shown here is derived from an EMBL/GenBank/DDBJ whole genome shotgun (WGS) entry which is preliminary data.</text>
</comment>
<reference evidence="1 2" key="1">
    <citation type="submission" date="2020-08" db="EMBL/GenBank/DDBJ databases">
        <title>Above-ground endophytic microbial communities from plants in different locations in the United States.</title>
        <authorList>
            <person name="Frank C."/>
        </authorList>
    </citation>
    <scope>NUCLEOTIDE SEQUENCE [LARGE SCALE GENOMIC DNA]</scope>
    <source>
        <strain evidence="1 2">WP4_2_2</strain>
    </source>
</reference>
<evidence type="ECO:0000313" key="1">
    <source>
        <dbReference type="EMBL" id="MBB6102384.1"/>
    </source>
</evidence>
<sequence>MTTLNEYLTQKRAAWHAQRPGFENIPIFPNNIRYTLDIVSSESAETIRLLHEAVKAKIYSENFLVTP</sequence>
<dbReference type="Proteomes" id="UP000571554">
    <property type="component" value="Unassembled WGS sequence"/>
</dbReference>
<keyword evidence="2" id="KW-1185">Reference proteome</keyword>
<protein>
    <submittedName>
        <fullName evidence="1">Uncharacterized protein</fullName>
    </submittedName>
</protein>
<dbReference type="EMBL" id="JACHBW010000005">
    <property type="protein sequence ID" value="MBB6102384.1"/>
    <property type="molecule type" value="Genomic_DNA"/>
</dbReference>
<organism evidence="1 2">
    <name type="scientific">Paraburkholderia bannensis</name>
    <dbReference type="NCBI Taxonomy" id="765414"/>
    <lineage>
        <taxon>Bacteria</taxon>
        <taxon>Pseudomonadati</taxon>
        <taxon>Pseudomonadota</taxon>
        <taxon>Betaproteobacteria</taxon>
        <taxon>Burkholderiales</taxon>
        <taxon>Burkholderiaceae</taxon>
        <taxon>Paraburkholderia</taxon>
    </lineage>
</organism>
<proteinExistence type="predicted"/>
<name>A0A7W9TWG0_9BURK</name>
<dbReference type="RefSeq" id="WP_260184517.1">
    <property type="nucleotide sequence ID" value="NZ_JACHBW010000005.1"/>
</dbReference>